<evidence type="ECO:0000259" key="6">
    <source>
        <dbReference type="PROSITE" id="PS50089"/>
    </source>
</evidence>
<evidence type="ECO:0000313" key="8">
    <source>
        <dbReference type="EMBL" id="KPV74799.1"/>
    </source>
</evidence>
<dbReference type="PANTHER" id="PTHR21540:SF0">
    <property type="entry name" value="PHD FAMILY PROTEIN"/>
    <property type="match status" value="1"/>
</dbReference>
<dbReference type="PROSITE" id="PS50966">
    <property type="entry name" value="ZF_SWIM"/>
    <property type="match status" value="1"/>
</dbReference>
<dbReference type="Pfam" id="PF04434">
    <property type="entry name" value="SWIM"/>
    <property type="match status" value="1"/>
</dbReference>
<dbReference type="InterPro" id="IPR013083">
    <property type="entry name" value="Znf_RING/FYVE/PHD"/>
</dbReference>
<dbReference type="EMBL" id="KQ474079">
    <property type="protein sequence ID" value="KPV74799.1"/>
    <property type="molecule type" value="Genomic_DNA"/>
</dbReference>
<dbReference type="OrthoDB" id="2122982at2759"/>
<dbReference type="STRING" id="578459.A0A194S2P7"/>
<evidence type="ECO:0000259" key="7">
    <source>
        <dbReference type="PROSITE" id="PS50966"/>
    </source>
</evidence>
<dbReference type="Gene3D" id="3.30.40.10">
    <property type="entry name" value="Zinc/RING finger domain, C3HC4 (zinc finger)"/>
    <property type="match status" value="1"/>
</dbReference>
<dbReference type="OMA" id="CKHIVYV"/>
<keyword evidence="2 4" id="KW-0863">Zinc-finger</keyword>
<feature type="compositionally biased region" description="Low complexity" evidence="5">
    <location>
        <begin position="8"/>
        <end position="18"/>
    </location>
</feature>
<keyword evidence="1" id="KW-0479">Metal-binding</keyword>
<dbReference type="RefSeq" id="XP_018270848.1">
    <property type="nucleotide sequence ID" value="XM_018415268.1"/>
</dbReference>
<feature type="domain" description="RING-type" evidence="6">
    <location>
        <begin position="205"/>
        <end position="254"/>
    </location>
</feature>
<evidence type="ECO:0000256" key="4">
    <source>
        <dbReference type="PROSITE-ProRule" id="PRU00175"/>
    </source>
</evidence>
<dbReference type="InterPro" id="IPR011016">
    <property type="entry name" value="Znf_RING-CH"/>
</dbReference>
<dbReference type="Pfam" id="PF13639">
    <property type="entry name" value="zf-RING_2"/>
    <property type="match status" value="1"/>
</dbReference>
<accession>A0A194S2P7</accession>
<keyword evidence="3" id="KW-0862">Zinc</keyword>
<evidence type="ECO:0000256" key="5">
    <source>
        <dbReference type="SAM" id="MobiDB-lite"/>
    </source>
</evidence>
<organism evidence="8 9">
    <name type="scientific">Rhodotorula graminis (strain WP1)</name>
    <dbReference type="NCBI Taxonomy" id="578459"/>
    <lineage>
        <taxon>Eukaryota</taxon>
        <taxon>Fungi</taxon>
        <taxon>Dikarya</taxon>
        <taxon>Basidiomycota</taxon>
        <taxon>Pucciniomycotina</taxon>
        <taxon>Microbotryomycetes</taxon>
        <taxon>Sporidiobolales</taxon>
        <taxon>Sporidiobolaceae</taxon>
        <taxon>Rhodotorula</taxon>
    </lineage>
</organism>
<dbReference type="GO" id="GO:0008270">
    <property type="term" value="F:zinc ion binding"/>
    <property type="evidence" value="ECO:0007669"/>
    <property type="project" value="UniProtKB-KW"/>
</dbReference>
<dbReference type="PROSITE" id="PS50089">
    <property type="entry name" value="ZF_RING_2"/>
    <property type="match status" value="1"/>
</dbReference>
<dbReference type="GO" id="GO:0061630">
    <property type="term" value="F:ubiquitin protein ligase activity"/>
    <property type="evidence" value="ECO:0007669"/>
    <property type="project" value="InterPro"/>
</dbReference>
<dbReference type="Proteomes" id="UP000053890">
    <property type="component" value="Unassembled WGS sequence"/>
</dbReference>
<feature type="domain" description="SWIM-type" evidence="7">
    <location>
        <begin position="99"/>
        <end position="131"/>
    </location>
</feature>
<dbReference type="InterPro" id="IPR007527">
    <property type="entry name" value="Znf_SWIM"/>
</dbReference>
<gene>
    <name evidence="8" type="ORF">RHOBADRAFT_49765</name>
</gene>
<evidence type="ECO:0000256" key="2">
    <source>
        <dbReference type="ARBA" id="ARBA00022771"/>
    </source>
</evidence>
<dbReference type="SMART" id="SM00744">
    <property type="entry name" value="RINGv"/>
    <property type="match status" value="1"/>
</dbReference>
<evidence type="ECO:0000313" key="9">
    <source>
        <dbReference type="Proteomes" id="UP000053890"/>
    </source>
</evidence>
<dbReference type="GeneID" id="28975716"/>
<dbReference type="AlphaFoldDB" id="A0A194S2P7"/>
<dbReference type="InterPro" id="IPR001841">
    <property type="entry name" value="Znf_RING"/>
</dbReference>
<dbReference type="PANTHER" id="PTHR21540">
    <property type="entry name" value="RING FINGER AND SWIM DOMAIN-CONTAINING PROTEIN 2"/>
    <property type="match status" value="1"/>
</dbReference>
<evidence type="ECO:0008006" key="10">
    <source>
        <dbReference type="Google" id="ProtNLM"/>
    </source>
</evidence>
<proteinExistence type="predicted"/>
<feature type="region of interest" description="Disordered" evidence="5">
    <location>
        <begin position="1"/>
        <end position="46"/>
    </location>
</feature>
<keyword evidence="9" id="KW-1185">Reference proteome</keyword>
<dbReference type="SMART" id="SM00184">
    <property type="entry name" value="RING"/>
    <property type="match status" value="1"/>
</dbReference>
<name>A0A194S2P7_RHOGW</name>
<evidence type="ECO:0000256" key="3">
    <source>
        <dbReference type="ARBA" id="ARBA00022833"/>
    </source>
</evidence>
<dbReference type="InterPro" id="IPR039903">
    <property type="entry name" value="Zswim2"/>
</dbReference>
<protein>
    <recommendedName>
        <fullName evidence="10">Anaphase-promoting complex subunit 11</fullName>
    </recommendedName>
</protein>
<dbReference type="SUPFAM" id="SSF57850">
    <property type="entry name" value="RING/U-box"/>
    <property type="match status" value="1"/>
</dbReference>
<reference evidence="8 9" key="1">
    <citation type="journal article" date="2015" name="Front. Microbiol.">
        <title>Genome sequence of the plant growth promoting endophytic yeast Rhodotorula graminis WP1.</title>
        <authorList>
            <person name="Firrincieli A."/>
            <person name="Otillar R."/>
            <person name="Salamov A."/>
            <person name="Schmutz J."/>
            <person name="Khan Z."/>
            <person name="Redman R.S."/>
            <person name="Fleck N.D."/>
            <person name="Lindquist E."/>
            <person name="Grigoriev I.V."/>
            <person name="Doty S.L."/>
        </authorList>
    </citation>
    <scope>NUCLEOTIDE SEQUENCE [LARGE SCALE GENOMIC DNA]</scope>
    <source>
        <strain evidence="8 9">WP1</strain>
    </source>
</reference>
<sequence length="326" mass="35870">MTTKRRASASPAPTAAPAERVYPVAGPASATKRLKKSDPGYEDQLPPEKRLKQFKRACPQATRERADRVFAQRFFCVAREKQGETSEQFKVLGTTGNAYTVQIDKVPSCDCPDGAKGNTCKHRLFVFLKVLQVPQSSNLWYQSALLSSELAAIFANARTAPRTAFEEGVVRRYQVATGALKPEDLEAESSSLGVKKRVPDEGDSCPICYEDYTPGSEEGLVFCLGESGCGNALHRECFMNWAKTSNPTTCPLCRQKWTDSSSATQGGNAHAGPSYTAEGYENYAAMTGISNKRDTSSYHQGPRRGRDGGWRFGYDDDWNGGYGWYM</sequence>
<evidence type="ECO:0000256" key="1">
    <source>
        <dbReference type="ARBA" id="ARBA00022723"/>
    </source>
</evidence>